<feature type="transmembrane region" description="Helical" evidence="1">
    <location>
        <begin position="187"/>
        <end position="203"/>
    </location>
</feature>
<keyword evidence="1" id="KW-0812">Transmembrane</keyword>
<keyword evidence="1" id="KW-0472">Membrane</keyword>
<dbReference type="Pfam" id="PF19700">
    <property type="entry name" value="DUF6198"/>
    <property type="match status" value="1"/>
</dbReference>
<reference evidence="2" key="1">
    <citation type="submission" date="2020-10" db="EMBL/GenBank/DDBJ databases">
        <authorList>
            <person name="Gilroy R."/>
        </authorList>
    </citation>
    <scope>NUCLEOTIDE SEQUENCE</scope>
    <source>
        <strain evidence="2">ChiGjej2B2-16831</strain>
    </source>
</reference>
<proteinExistence type="predicted"/>
<evidence type="ECO:0000313" key="2">
    <source>
        <dbReference type="EMBL" id="HIU93980.1"/>
    </source>
</evidence>
<feature type="transmembrane region" description="Helical" evidence="1">
    <location>
        <begin position="161"/>
        <end position="181"/>
    </location>
</feature>
<evidence type="ECO:0000256" key="1">
    <source>
        <dbReference type="SAM" id="Phobius"/>
    </source>
</evidence>
<organism evidence="2 3">
    <name type="scientific">Candidatus Aphodomorpha intestinavium</name>
    <dbReference type="NCBI Taxonomy" id="2840672"/>
    <lineage>
        <taxon>Bacteria</taxon>
        <taxon>Bacillati</taxon>
        <taxon>Bacillota</taxon>
        <taxon>Clostridia</taxon>
        <taxon>Eubacteriales</taxon>
        <taxon>Candidatus Aphodomorpha</taxon>
    </lineage>
</organism>
<protein>
    <submittedName>
        <fullName evidence="2">Uncharacterized protein</fullName>
    </submittedName>
</protein>
<dbReference type="Proteomes" id="UP000824128">
    <property type="component" value="Unassembled WGS sequence"/>
</dbReference>
<keyword evidence="1" id="KW-1133">Transmembrane helix</keyword>
<feature type="transmembrane region" description="Helical" evidence="1">
    <location>
        <begin position="114"/>
        <end position="136"/>
    </location>
</feature>
<gene>
    <name evidence="2" type="ORF">IAD24_02355</name>
</gene>
<sequence length="226" mass="25010">MKRTFYTEAAYAAGLFALALGTALMERADFGMSMVVAPAYLLHLKVSQTLGWFSFGMAEFCFQACLIAVLAAVLRRFRRRYLFSFLTAFLYGTLLDVLMQAAALLGADGFLPRAAWYAAGQLICSAGVALLFHTYIPLEAYELFVKELSDRFHLNISRTKTVYDCCSCALALALSFLFFGFGRFEGVKLGTLLCALVNGWLIGRCSALLEKRFVFADALDLAKRLA</sequence>
<name>A0A9D1N326_9FIRM</name>
<dbReference type="PANTHER" id="PTHR40078">
    <property type="entry name" value="INTEGRAL MEMBRANE PROTEIN-RELATED"/>
    <property type="match status" value="1"/>
</dbReference>
<dbReference type="InterPro" id="IPR038750">
    <property type="entry name" value="YczE/YyaS-like"/>
</dbReference>
<feature type="transmembrane region" description="Helical" evidence="1">
    <location>
        <begin position="49"/>
        <end position="74"/>
    </location>
</feature>
<accession>A0A9D1N326</accession>
<dbReference type="PANTHER" id="PTHR40078:SF1">
    <property type="entry name" value="INTEGRAL MEMBRANE PROTEIN"/>
    <property type="match status" value="1"/>
</dbReference>
<dbReference type="AlphaFoldDB" id="A0A9D1N326"/>
<reference evidence="2" key="2">
    <citation type="journal article" date="2021" name="PeerJ">
        <title>Extensive microbial diversity within the chicken gut microbiome revealed by metagenomics and culture.</title>
        <authorList>
            <person name="Gilroy R."/>
            <person name="Ravi A."/>
            <person name="Getino M."/>
            <person name="Pursley I."/>
            <person name="Horton D.L."/>
            <person name="Alikhan N.F."/>
            <person name="Baker D."/>
            <person name="Gharbi K."/>
            <person name="Hall N."/>
            <person name="Watson M."/>
            <person name="Adriaenssens E.M."/>
            <person name="Foster-Nyarko E."/>
            <person name="Jarju S."/>
            <person name="Secka A."/>
            <person name="Antonio M."/>
            <person name="Oren A."/>
            <person name="Chaudhuri R.R."/>
            <person name="La Ragione R."/>
            <person name="Hildebrand F."/>
            <person name="Pallen M.J."/>
        </authorList>
    </citation>
    <scope>NUCLEOTIDE SEQUENCE</scope>
    <source>
        <strain evidence="2">ChiGjej2B2-16831</strain>
    </source>
</reference>
<feature type="transmembrane region" description="Helical" evidence="1">
    <location>
        <begin position="81"/>
        <end position="102"/>
    </location>
</feature>
<dbReference type="EMBL" id="DVNZ01000074">
    <property type="protein sequence ID" value="HIU93980.1"/>
    <property type="molecule type" value="Genomic_DNA"/>
</dbReference>
<evidence type="ECO:0000313" key="3">
    <source>
        <dbReference type="Proteomes" id="UP000824128"/>
    </source>
</evidence>
<comment type="caution">
    <text evidence="2">The sequence shown here is derived from an EMBL/GenBank/DDBJ whole genome shotgun (WGS) entry which is preliminary data.</text>
</comment>